<keyword evidence="1" id="KW-0732">Signal</keyword>
<evidence type="ECO:0008006" key="3">
    <source>
        <dbReference type="Google" id="ProtNLM"/>
    </source>
</evidence>
<accession>A0A6J4K6P8</accession>
<dbReference type="AlphaFoldDB" id="A0A6J4K6P8"/>
<reference evidence="2" key="1">
    <citation type="submission" date="2020-02" db="EMBL/GenBank/DDBJ databases">
        <authorList>
            <person name="Meier V. D."/>
        </authorList>
    </citation>
    <scope>NUCLEOTIDE SEQUENCE</scope>
    <source>
        <strain evidence="2">AVDCRST_MAG68</strain>
    </source>
</reference>
<evidence type="ECO:0000313" key="2">
    <source>
        <dbReference type="EMBL" id="CAA9297258.1"/>
    </source>
</evidence>
<evidence type="ECO:0000256" key="1">
    <source>
        <dbReference type="SAM" id="SignalP"/>
    </source>
</evidence>
<feature type="chain" id="PRO_5027009602" description="Bacterial surface antigen (D15) domain-containing protein" evidence="1">
    <location>
        <begin position="21"/>
        <end position="695"/>
    </location>
</feature>
<sequence length="695" mass="75208">MKHRIFAGLALALAAAPARAQAPAAEGWNSPRALELIARARDRRSQALADTGMLDYQADARGFIYFYLDRPGTSERSLVKTDQVALDVMWKAPNLAKQRIVGLRDAKNLPTNIRYHEDHLTVVQDNFGDLIRYGDGDEVRDVLHPAAGAGPATYDYRLNDSLAIRTPGSTEPVRVYEVQVRPRDPSRPAMIGSVFVDRRGGDIVRMSFTFTSAAYVDRQLDYINASLENALYKGRFWLPHRQQVELRRQLPELGFPVGGMIRGTMRISNYRFNQGLSPVLFYGPRVVSVPESQRERFGFEQPIDAELREEGIGPTTELADVRRQAAELIRGRMLSGLPSLRANVPAASSVLRYNRAEGVVAGFGTQLHPRETLRLEARGGWAFGPMHPVAEAAATVTHPGYRLGARGFVNEPRDVGVGPVVSGAVNSLSALVAGRDYTDPFYAGGVEGWGERALGAWTGTLRLRGEVHESAALESTYSLGGALRPVRPVDEGTMLGGSLFFTRAAPSGVARGWSASAGADGGVLRGDEPDETHPTFTVTGTRTFLRPRVELGYVRRWSPARAELEASTSAGAALGELPRQALFLVGGRGTIPGFPFRAFGGDRFALARVQGSADVAGPWLRGRAFASAGWAGTGGDGRFPLAAWGAVPTGDPRASLGAGVGLLYDIVRFDVARGLGPGGQWELIFEANPSFWDFL</sequence>
<dbReference type="EMBL" id="CADCTW010000009">
    <property type="protein sequence ID" value="CAA9297258.1"/>
    <property type="molecule type" value="Genomic_DNA"/>
</dbReference>
<dbReference type="Gene3D" id="2.40.160.50">
    <property type="entry name" value="membrane protein fhac: a member of the omp85/tpsb transporter family"/>
    <property type="match status" value="1"/>
</dbReference>
<proteinExistence type="predicted"/>
<protein>
    <recommendedName>
        <fullName evidence="3">Bacterial surface antigen (D15) domain-containing protein</fullName>
    </recommendedName>
</protein>
<gene>
    <name evidence="2" type="ORF">AVDCRST_MAG68-100</name>
</gene>
<organism evidence="2">
    <name type="scientific">uncultured Gemmatimonadota bacterium</name>
    <dbReference type="NCBI Taxonomy" id="203437"/>
    <lineage>
        <taxon>Bacteria</taxon>
        <taxon>Pseudomonadati</taxon>
        <taxon>Gemmatimonadota</taxon>
        <taxon>environmental samples</taxon>
    </lineage>
</organism>
<feature type="signal peptide" evidence="1">
    <location>
        <begin position="1"/>
        <end position="20"/>
    </location>
</feature>
<name>A0A6J4K6P8_9BACT</name>